<dbReference type="InterPro" id="IPR000792">
    <property type="entry name" value="Tscrpt_reg_LuxR_C"/>
</dbReference>
<dbReference type="SMART" id="SM00421">
    <property type="entry name" value="HTH_LUXR"/>
    <property type="match status" value="1"/>
</dbReference>
<dbReference type="GO" id="GO:0006355">
    <property type="term" value="P:regulation of DNA-templated transcription"/>
    <property type="evidence" value="ECO:0007669"/>
    <property type="project" value="InterPro"/>
</dbReference>
<dbReference type="Proteomes" id="UP000309550">
    <property type="component" value="Unassembled WGS sequence"/>
</dbReference>
<dbReference type="Pfam" id="PF00196">
    <property type="entry name" value="GerE"/>
    <property type="match status" value="1"/>
</dbReference>
<evidence type="ECO:0000259" key="1">
    <source>
        <dbReference type="PROSITE" id="PS50043"/>
    </source>
</evidence>
<dbReference type="CDD" id="cd06170">
    <property type="entry name" value="LuxR_C_like"/>
    <property type="match status" value="1"/>
</dbReference>
<dbReference type="AlphaFoldDB" id="A0A5S3P821"/>
<dbReference type="GO" id="GO:0003677">
    <property type="term" value="F:DNA binding"/>
    <property type="evidence" value="ECO:0007669"/>
    <property type="project" value="InterPro"/>
</dbReference>
<dbReference type="OrthoDB" id="9810375at2"/>
<dbReference type="PANTHER" id="PTHR45566">
    <property type="entry name" value="HTH-TYPE TRANSCRIPTIONAL REGULATOR YHJB-RELATED"/>
    <property type="match status" value="1"/>
</dbReference>
<dbReference type="EMBL" id="VANS01000007">
    <property type="protein sequence ID" value="TMM49547.1"/>
    <property type="molecule type" value="Genomic_DNA"/>
</dbReference>
<dbReference type="PROSITE" id="PS50043">
    <property type="entry name" value="HTH_LUXR_2"/>
    <property type="match status" value="1"/>
</dbReference>
<reference evidence="2 3" key="1">
    <citation type="submission" date="2019-05" db="EMBL/GenBank/DDBJ databases">
        <title>Sulfitobacter sabulilitoris sp. nov., isolated from a marine sand.</title>
        <authorList>
            <person name="Yoon J.-H."/>
        </authorList>
    </citation>
    <scope>NUCLEOTIDE SEQUENCE [LARGE SCALE GENOMIC DNA]</scope>
    <source>
        <strain evidence="2 3">HSMS-29</strain>
    </source>
</reference>
<dbReference type="SUPFAM" id="SSF46894">
    <property type="entry name" value="C-terminal effector domain of the bipartite response regulators"/>
    <property type="match status" value="1"/>
</dbReference>
<evidence type="ECO:0000313" key="2">
    <source>
        <dbReference type="EMBL" id="TMM49547.1"/>
    </source>
</evidence>
<dbReference type="PANTHER" id="PTHR45566:SF1">
    <property type="entry name" value="HTH-TYPE TRANSCRIPTIONAL REGULATOR YHJB-RELATED"/>
    <property type="match status" value="1"/>
</dbReference>
<evidence type="ECO:0000313" key="3">
    <source>
        <dbReference type="Proteomes" id="UP000309550"/>
    </source>
</evidence>
<dbReference type="InterPro" id="IPR051015">
    <property type="entry name" value="EvgA-like"/>
</dbReference>
<feature type="domain" description="HTH luxR-type" evidence="1">
    <location>
        <begin position="188"/>
        <end position="253"/>
    </location>
</feature>
<proteinExistence type="predicted"/>
<dbReference type="InterPro" id="IPR016032">
    <property type="entry name" value="Sig_transdc_resp-reg_C-effctor"/>
</dbReference>
<sequence length="256" mass="28118">MWGHKMTYSKVGFPRHDTAEIVSNKNGAFHQIKDRNVPGDALTAELIEPRTFERECFECSVRSFASDMIFETFESVDEWKSAERSDGTSRVVLFNIGGQRIGDASVRADLTNLVRLAGKTPVIVLAISEILEDMLDAVEYGAKGYIPASVGVAVMLDATRLAASGGVFLPAMAVCAMREQLRAAADDHANEGAMFTKRQASVADALRRGKANKVIAYELGMCESTVKVHIRTIMKRLKASNRTEAAYKLHEMQNGQ</sequence>
<name>A0A5S3P821_9RHOB</name>
<organism evidence="2 3">
    <name type="scientific">Sulfitobacter sabulilitoris</name>
    <dbReference type="NCBI Taxonomy" id="2562655"/>
    <lineage>
        <taxon>Bacteria</taxon>
        <taxon>Pseudomonadati</taxon>
        <taxon>Pseudomonadota</taxon>
        <taxon>Alphaproteobacteria</taxon>
        <taxon>Rhodobacterales</taxon>
        <taxon>Roseobacteraceae</taxon>
        <taxon>Sulfitobacter</taxon>
    </lineage>
</organism>
<comment type="caution">
    <text evidence="2">The sequence shown here is derived from an EMBL/GenBank/DDBJ whole genome shotgun (WGS) entry which is preliminary data.</text>
</comment>
<dbReference type="PRINTS" id="PR00038">
    <property type="entry name" value="HTHLUXR"/>
</dbReference>
<accession>A0A5S3P821</accession>
<keyword evidence="3" id="KW-1185">Reference proteome</keyword>
<dbReference type="Gene3D" id="3.40.50.2300">
    <property type="match status" value="1"/>
</dbReference>
<gene>
    <name evidence="2" type="ORF">FDT80_17500</name>
</gene>
<protein>
    <submittedName>
        <fullName evidence="2">Response regulator transcription factor</fullName>
    </submittedName>
</protein>